<feature type="compositionally biased region" description="Acidic residues" evidence="1">
    <location>
        <begin position="15"/>
        <end position="24"/>
    </location>
</feature>
<dbReference type="EMBL" id="BLRY01000242">
    <property type="protein sequence ID" value="GFP28484.1"/>
    <property type="molecule type" value="Genomic_DNA"/>
</dbReference>
<gene>
    <name evidence="2" type="ORF">HKBW3S25_01360</name>
    <name evidence="3" type="ORF">HKBW3S33_01899</name>
</gene>
<evidence type="ECO:0000256" key="1">
    <source>
        <dbReference type="SAM" id="MobiDB-lite"/>
    </source>
</evidence>
<evidence type="ECO:0000313" key="4">
    <source>
        <dbReference type="Proteomes" id="UP000543224"/>
    </source>
</evidence>
<reference evidence="4 5" key="1">
    <citation type="journal article" date="2020" name="Front. Microbiol.">
        <title>Single-cell genomics of novel Actinobacteria with the Wood-Ljungdahl pathway discovered in a serpentinizing system.</title>
        <authorList>
            <person name="Merino N."/>
            <person name="Kawai M."/>
            <person name="Boyd E.S."/>
            <person name="Colman D.R."/>
            <person name="McGlynn S.E."/>
            <person name="Nealson K.H."/>
            <person name="Kurokawa K."/>
            <person name="Hongoh Y."/>
        </authorList>
    </citation>
    <scope>NUCLEOTIDE SEQUENCE [LARGE SCALE GENOMIC DNA]</scope>
    <source>
        <strain evidence="2 4">S25</strain>
        <strain evidence="3 5">S33</strain>
    </source>
</reference>
<feature type="region of interest" description="Disordered" evidence="1">
    <location>
        <begin position="1"/>
        <end position="24"/>
    </location>
</feature>
<evidence type="ECO:0000313" key="5">
    <source>
        <dbReference type="Proteomes" id="UP000591948"/>
    </source>
</evidence>
<protein>
    <submittedName>
        <fullName evidence="3">Uncharacterized protein</fullName>
    </submittedName>
</protein>
<feature type="non-terminal residue" evidence="3">
    <location>
        <position position="1"/>
    </location>
</feature>
<dbReference type="AlphaFoldDB" id="A0A6V8P9Y5"/>
<comment type="caution">
    <text evidence="3">The sequence shown here is derived from an EMBL/GenBank/DDBJ whole genome shotgun (WGS) entry which is preliminary data.</text>
</comment>
<dbReference type="Proteomes" id="UP000543224">
    <property type="component" value="Unassembled WGS sequence"/>
</dbReference>
<sequence length="24" mass="2719">PLFPIPHPGHHNLLEEGEGEKEEI</sequence>
<evidence type="ECO:0000313" key="2">
    <source>
        <dbReference type="EMBL" id="GFP25879.1"/>
    </source>
</evidence>
<keyword evidence="5" id="KW-1185">Reference proteome</keyword>
<accession>A0A6V8P9Y5</accession>
<dbReference type="Proteomes" id="UP000591948">
    <property type="component" value="Unassembled WGS sequence"/>
</dbReference>
<name>A0A6V8P9Y5_9ACTN</name>
<proteinExistence type="predicted"/>
<organism evidence="3 5">
    <name type="scientific">Candidatus Hakubella thermalkaliphila</name>
    <dbReference type="NCBI Taxonomy" id="2754717"/>
    <lineage>
        <taxon>Bacteria</taxon>
        <taxon>Bacillati</taxon>
        <taxon>Actinomycetota</taxon>
        <taxon>Actinomycetota incertae sedis</taxon>
        <taxon>Candidatus Hakubellales</taxon>
        <taxon>Candidatus Hakubellaceae</taxon>
        <taxon>Candidatus Hakubella</taxon>
    </lineage>
</organism>
<dbReference type="EMBL" id="BLRX01000245">
    <property type="protein sequence ID" value="GFP25879.1"/>
    <property type="molecule type" value="Genomic_DNA"/>
</dbReference>
<evidence type="ECO:0000313" key="3">
    <source>
        <dbReference type="EMBL" id="GFP28484.1"/>
    </source>
</evidence>